<dbReference type="Pfam" id="PF00300">
    <property type="entry name" value="His_Phos_1"/>
    <property type="match status" value="1"/>
</dbReference>
<name>A0A4V1G5E3_9FIRM</name>
<dbReference type="CDD" id="cd07067">
    <property type="entry name" value="HP_PGM_like"/>
    <property type="match status" value="1"/>
</dbReference>
<evidence type="ECO:0000256" key="5">
    <source>
        <dbReference type="PIRSR" id="PIRSR613078-1"/>
    </source>
</evidence>
<dbReference type="RefSeq" id="WP_138157894.1">
    <property type="nucleotide sequence ID" value="NZ_CP039381.1"/>
</dbReference>
<feature type="active site" description="Tele-phosphohistidine intermediate" evidence="5">
    <location>
        <position position="11"/>
    </location>
</feature>
<comment type="similarity">
    <text evidence="1">Belongs to the phosphoglycerate mutase family. BPG-dependent PGAM subfamily.</text>
</comment>
<dbReference type="OrthoDB" id="9783269at2"/>
<dbReference type="PANTHER" id="PTHR11931">
    <property type="entry name" value="PHOSPHOGLYCERATE MUTASE"/>
    <property type="match status" value="1"/>
</dbReference>
<evidence type="ECO:0000256" key="1">
    <source>
        <dbReference type="ARBA" id="ARBA00006717"/>
    </source>
</evidence>
<keyword evidence="4" id="KW-0413">Isomerase</keyword>
<reference evidence="7 8" key="1">
    <citation type="submission" date="2019-04" db="EMBL/GenBank/DDBJ databases">
        <authorList>
            <person name="Embree M."/>
            <person name="Gaffney J.R."/>
        </authorList>
    </citation>
    <scope>NUCLEOTIDE SEQUENCE [LARGE SCALE GENOMIC DNA]</scope>
    <source>
        <strain evidence="7 8">JE7A12</strain>
    </source>
</reference>
<evidence type="ECO:0000313" key="7">
    <source>
        <dbReference type="EMBL" id="QCT07923.1"/>
    </source>
</evidence>
<evidence type="ECO:0000313" key="8">
    <source>
        <dbReference type="Proteomes" id="UP000301475"/>
    </source>
</evidence>
<evidence type="ECO:0000256" key="6">
    <source>
        <dbReference type="PIRSR" id="PIRSR613078-2"/>
    </source>
</evidence>
<feature type="binding site" evidence="6">
    <location>
        <position position="60"/>
    </location>
    <ligand>
        <name>substrate</name>
    </ligand>
</feature>
<feature type="active site" description="Proton donor/acceptor" evidence="5">
    <location>
        <position position="82"/>
    </location>
</feature>
<dbReference type="InterPro" id="IPR029033">
    <property type="entry name" value="His_PPase_superfam"/>
</dbReference>
<dbReference type="InterPro" id="IPR013078">
    <property type="entry name" value="His_Pase_superF_clade-1"/>
</dbReference>
<dbReference type="InterPro" id="IPR005952">
    <property type="entry name" value="Phosphogly_mut1"/>
</dbReference>
<sequence length="210" mass="23840">MKSYYIHFICHGNIDETHKGKYIGTTNVPLSDKGKMELKKLDHNMKYPGATALFTSPLKRCKETCEILYPNMKPIVIDQLSECNFGEWEGKTADELKDDELFKQWIGGSSEVKPPHGESSADFTRRICHMFEDIVTGLMKTGTTDAIIVTHGGVIMTLLAIYGLPQAKPFDWVMDGGYGYSIRITPMLWQRDKVSEVFQKIPLPKEDDEE</sequence>
<dbReference type="EMBL" id="CP039381">
    <property type="protein sequence ID" value="QCT07923.1"/>
    <property type="molecule type" value="Genomic_DNA"/>
</dbReference>
<gene>
    <name evidence="7" type="ORF">E5Z56_11400</name>
</gene>
<dbReference type="EC" id="5.4.2.11" evidence="2"/>
<evidence type="ECO:0000256" key="3">
    <source>
        <dbReference type="ARBA" id="ARBA00023152"/>
    </source>
</evidence>
<evidence type="ECO:0000256" key="2">
    <source>
        <dbReference type="ARBA" id="ARBA00012028"/>
    </source>
</evidence>
<evidence type="ECO:0000256" key="4">
    <source>
        <dbReference type="ARBA" id="ARBA00023235"/>
    </source>
</evidence>
<dbReference type="SUPFAM" id="SSF53254">
    <property type="entry name" value="Phosphoglycerate mutase-like"/>
    <property type="match status" value="1"/>
</dbReference>
<accession>A0A4V1G5E3</accession>
<dbReference type="Proteomes" id="UP000301475">
    <property type="component" value="Chromosome"/>
</dbReference>
<keyword evidence="3" id="KW-0324">Glycolysis</keyword>
<proteinExistence type="inferred from homology"/>
<keyword evidence="8" id="KW-1185">Reference proteome</keyword>
<protein>
    <recommendedName>
        <fullName evidence="2">phosphoglycerate mutase (2,3-diphosphoglycerate-dependent)</fullName>
        <ecNumber evidence="2">5.4.2.11</ecNumber>
    </recommendedName>
</protein>
<organism evidence="7 8">
    <name type="scientific">Ruminococcus bovis</name>
    <dbReference type="NCBI Taxonomy" id="2564099"/>
    <lineage>
        <taxon>Bacteria</taxon>
        <taxon>Bacillati</taxon>
        <taxon>Bacillota</taxon>
        <taxon>Clostridia</taxon>
        <taxon>Eubacteriales</taxon>
        <taxon>Oscillospiraceae</taxon>
        <taxon>Ruminococcus</taxon>
    </lineage>
</organism>
<dbReference type="GO" id="GO:0004619">
    <property type="term" value="F:phosphoglycerate mutase activity"/>
    <property type="evidence" value="ECO:0007669"/>
    <property type="project" value="UniProtKB-EC"/>
</dbReference>
<dbReference type="SMART" id="SM00855">
    <property type="entry name" value="PGAM"/>
    <property type="match status" value="1"/>
</dbReference>
<dbReference type="GO" id="GO:0006096">
    <property type="term" value="P:glycolytic process"/>
    <property type="evidence" value="ECO:0007669"/>
    <property type="project" value="UniProtKB-KW"/>
</dbReference>
<dbReference type="KEGG" id="ruj:E5Z56_11400"/>
<dbReference type="AlphaFoldDB" id="A0A4V1G5E3"/>
<dbReference type="Gene3D" id="3.40.50.1240">
    <property type="entry name" value="Phosphoglycerate mutase-like"/>
    <property type="match status" value="1"/>
</dbReference>